<keyword evidence="3" id="KW-1185">Reference proteome</keyword>
<dbReference type="Proteomes" id="UP000050956">
    <property type="component" value="Unassembled WGS sequence"/>
</dbReference>
<feature type="transmembrane region" description="Helical" evidence="1">
    <location>
        <begin position="12"/>
        <end position="36"/>
    </location>
</feature>
<dbReference type="RefSeq" id="WP_057637130.1">
    <property type="nucleotide sequence ID" value="NZ_LDJM01000011.1"/>
</dbReference>
<sequence length="133" mass="14016">MAPVSARKPVAAFNAWLGLWLLALLVVWVGCLIPPPPLPSLPSGVDKWQHALAYFLLAGSAVQLWQGRRALLTLGIGLLLMGIAIELAQAAMSAQRQADAADVLANLAGLLAGLALAATRLGNVLVRHFPARR</sequence>
<proteinExistence type="predicted"/>
<dbReference type="PANTHER" id="PTHR28008">
    <property type="entry name" value="DOMAIN PROTEIN, PUTATIVE (AFU_ORTHOLOGUE AFUA_3G10980)-RELATED"/>
    <property type="match status" value="1"/>
</dbReference>
<evidence type="ECO:0000313" key="2">
    <source>
        <dbReference type="EMBL" id="KRG78330.1"/>
    </source>
</evidence>
<comment type="caution">
    <text evidence="2">The sequence shown here is derived from an EMBL/GenBank/DDBJ whole genome shotgun (WGS) entry which is preliminary data.</text>
</comment>
<feature type="transmembrane region" description="Helical" evidence="1">
    <location>
        <begin position="104"/>
        <end position="126"/>
    </location>
</feature>
<name>A0A0R0DJ67_9GAMM</name>
<dbReference type="PROSITE" id="PS51257">
    <property type="entry name" value="PROKAR_LIPOPROTEIN"/>
    <property type="match status" value="1"/>
</dbReference>
<keyword evidence="1" id="KW-0812">Transmembrane</keyword>
<evidence type="ECO:0008006" key="4">
    <source>
        <dbReference type="Google" id="ProtNLM"/>
    </source>
</evidence>
<dbReference type="NCBIfam" id="NF037970">
    <property type="entry name" value="vanZ_1"/>
    <property type="match status" value="1"/>
</dbReference>
<evidence type="ECO:0000256" key="1">
    <source>
        <dbReference type="SAM" id="Phobius"/>
    </source>
</evidence>
<protein>
    <recommendedName>
        <fullName evidence="4">VanZ-like domain-containing protein</fullName>
    </recommendedName>
</protein>
<dbReference type="PANTHER" id="PTHR28008:SF1">
    <property type="entry name" value="DOMAIN PROTEIN, PUTATIVE (AFU_ORTHOLOGUE AFUA_3G10980)-RELATED"/>
    <property type="match status" value="1"/>
</dbReference>
<keyword evidence="1" id="KW-0472">Membrane</keyword>
<dbReference type="EMBL" id="LDJM01000011">
    <property type="protein sequence ID" value="KRG78330.1"/>
    <property type="molecule type" value="Genomic_DNA"/>
</dbReference>
<gene>
    <name evidence="2" type="ORF">ABB30_04585</name>
</gene>
<reference evidence="2 3" key="1">
    <citation type="submission" date="2015-05" db="EMBL/GenBank/DDBJ databases">
        <title>Genome sequencing and analysis of members of genus Stenotrophomonas.</title>
        <authorList>
            <person name="Patil P.P."/>
            <person name="Midha S."/>
            <person name="Patil P.B."/>
        </authorList>
    </citation>
    <scope>NUCLEOTIDE SEQUENCE [LARGE SCALE GENOMIC DNA]</scope>
    <source>
        <strain evidence="2 3">DSM 24757</strain>
    </source>
</reference>
<evidence type="ECO:0000313" key="3">
    <source>
        <dbReference type="Proteomes" id="UP000050956"/>
    </source>
</evidence>
<feature type="transmembrane region" description="Helical" evidence="1">
    <location>
        <begin position="48"/>
        <end position="65"/>
    </location>
</feature>
<dbReference type="STRING" id="336566.ABB30_04585"/>
<accession>A0A0R0DJ67</accession>
<keyword evidence="1" id="KW-1133">Transmembrane helix</keyword>
<dbReference type="PATRIC" id="fig|336566.3.peg.256"/>
<feature type="transmembrane region" description="Helical" evidence="1">
    <location>
        <begin position="72"/>
        <end position="92"/>
    </location>
</feature>
<organism evidence="2 3">
    <name type="scientific">Stenotrophomonas ginsengisoli</name>
    <dbReference type="NCBI Taxonomy" id="336566"/>
    <lineage>
        <taxon>Bacteria</taxon>
        <taxon>Pseudomonadati</taxon>
        <taxon>Pseudomonadota</taxon>
        <taxon>Gammaproteobacteria</taxon>
        <taxon>Lysobacterales</taxon>
        <taxon>Lysobacteraceae</taxon>
        <taxon>Stenotrophomonas</taxon>
    </lineage>
</organism>
<dbReference type="AlphaFoldDB" id="A0A0R0DJ67"/>